<evidence type="ECO:0000256" key="2">
    <source>
        <dbReference type="ARBA" id="ARBA00004502"/>
    </source>
</evidence>
<evidence type="ECO:0000256" key="5">
    <source>
        <dbReference type="ARBA" id="ARBA00022490"/>
    </source>
</evidence>
<dbReference type="InterPro" id="IPR015255">
    <property type="entry name" value="Vitellinogen_open_b-sht"/>
</dbReference>
<dbReference type="GO" id="GO:0042632">
    <property type="term" value="P:cholesterol homeostasis"/>
    <property type="evidence" value="ECO:0007669"/>
    <property type="project" value="TreeGrafter"/>
</dbReference>
<comment type="subcellular location">
    <subcellularLocation>
        <location evidence="1">Cytoplasm</location>
    </subcellularLocation>
    <subcellularLocation>
        <location evidence="2">Lipid droplet</location>
    </subcellularLocation>
    <subcellularLocation>
        <location evidence="3">Secreted</location>
    </subcellularLocation>
</comment>
<keyword evidence="8" id="KW-0153">Cholesterol metabolism</keyword>
<dbReference type="InterPro" id="IPR011030">
    <property type="entry name" value="Lipovitellin_superhlx_dom"/>
</dbReference>
<feature type="domain" description="Vitellogenin" evidence="19">
    <location>
        <begin position="1"/>
        <end position="616"/>
    </location>
</feature>
<dbReference type="GO" id="GO:0008201">
    <property type="term" value="F:heparin binding"/>
    <property type="evidence" value="ECO:0007669"/>
    <property type="project" value="UniProtKB-KW"/>
</dbReference>
<dbReference type="SUPFAM" id="SSF48431">
    <property type="entry name" value="Lipovitellin-phosvitin complex, superhelical domain"/>
    <property type="match status" value="1"/>
</dbReference>
<dbReference type="InterPro" id="IPR001747">
    <property type="entry name" value="Vitellogenin_N"/>
</dbReference>
<dbReference type="Ensembl" id="ENSACDT00005006443.1">
    <property type="protein sequence ID" value="ENSACDP00005005371.1"/>
    <property type="gene ID" value="ENSACDG00005003743.1"/>
</dbReference>
<dbReference type="PROSITE" id="PS51211">
    <property type="entry name" value="VITELLOGENIN"/>
    <property type="match status" value="1"/>
</dbReference>
<evidence type="ECO:0000256" key="12">
    <source>
        <dbReference type="ARBA" id="ARBA00022729"/>
    </source>
</evidence>
<evidence type="ECO:0000256" key="8">
    <source>
        <dbReference type="ARBA" id="ARBA00022548"/>
    </source>
</evidence>
<evidence type="ECO:0000256" key="15">
    <source>
        <dbReference type="ARBA" id="ARBA00023166"/>
    </source>
</evidence>
<name>A0A8B9DHF3_ANSCY</name>
<dbReference type="GO" id="GO:0006642">
    <property type="term" value="P:triglyceride mobilization"/>
    <property type="evidence" value="ECO:0007669"/>
    <property type="project" value="TreeGrafter"/>
</dbReference>
<sequence length="767" mass="85636">YEAETSNGITGTADSRSGSKITCKVELEVPQLCHFILRTMHCSLRETFGVDAEGRSMLKKSKNSEDFANAMSKHELKFSIQDGTKVKLYPEKDEPLNVLNLKRGIISALLVPTETVENVKTISMDTVYGKCDTEVEFKSRKGNVAEDISINRNLKACDNFSPIRDYVSPIAVVKGLNIPLSTLLSSTQFCHYNIDAKKRHIRDVVCSEKHLFLPSSYKNRYGMMTEVNQTLKLEDTPKINNRNFDGGTTKGLALEVADDKFSRQGDAVLKILQELQKLAASQQNQQRARLFYKFVSGLRSLHNTTLGSLVPKMMETSSSFTVQALTQCGTPECYSAILQILRTGNMNPLVVDLVTYTLALLPSPTPERIQEILNMAQYQPSRASFYGLSHSVTKFYNEKMIVTEEIMNVADFMMSLLGTDCSGDAELTYLTLRAIGNMGAVMEKAKPNLKSSLKTCIRNEAASLSVQKAAIQAFRKMTITEEVNWDRSALLKVFQGDALADKRLAAYLILMKNPSPSDLTKILRVLTKEKNEQVKSFVASHIANILDSEEVGIEDLKSQLEEALKGNEVPTAKDFRKFSQNYQVSKRISVPGVDPISAKVEGNVIFDPNSYVPKETMLKTTLDIYGFGPSDIFELGLDGKGFEPTLEALFGEKGFFPDTASKALYWVDGRVPEQVSKALFDYFGYSQDGKQDQVMKGIMLNLEKLLKELSNKEAPEGRAYLRILGEELGYLKLNDFKLLGSMLLRSIKTLQSIPEMVCFWCTNILSS</sequence>
<dbReference type="GO" id="GO:0034361">
    <property type="term" value="C:very-low-density lipoprotein particle"/>
    <property type="evidence" value="ECO:0007669"/>
    <property type="project" value="UniProtKB-KW"/>
</dbReference>
<evidence type="ECO:0000256" key="13">
    <source>
        <dbReference type="ARBA" id="ARBA00023055"/>
    </source>
</evidence>
<keyword evidence="10" id="KW-0551">Lipid droplet</keyword>
<dbReference type="SMART" id="SM01169">
    <property type="entry name" value="DUF1943"/>
    <property type="match status" value="1"/>
</dbReference>
<evidence type="ECO:0000256" key="11">
    <source>
        <dbReference type="ARBA" id="ARBA00022710"/>
    </source>
</evidence>
<evidence type="ECO:0000256" key="18">
    <source>
        <dbReference type="PROSITE-ProRule" id="PRU00557"/>
    </source>
</evidence>
<evidence type="ECO:0000256" key="16">
    <source>
        <dbReference type="ARBA" id="ARBA00023221"/>
    </source>
</evidence>
<dbReference type="GO" id="GO:0030301">
    <property type="term" value="P:cholesterol transport"/>
    <property type="evidence" value="ECO:0007669"/>
    <property type="project" value="TreeGrafter"/>
</dbReference>
<evidence type="ECO:0000256" key="9">
    <source>
        <dbReference type="ARBA" id="ARBA00022674"/>
    </source>
</evidence>
<evidence type="ECO:0000256" key="6">
    <source>
        <dbReference type="ARBA" id="ARBA00022513"/>
    </source>
</evidence>
<dbReference type="PANTHER" id="PTHR13769:SF1">
    <property type="entry name" value="APOLIPOPROTEIN B-100"/>
    <property type="match status" value="1"/>
</dbReference>
<dbReference type="InterPro" id="IPR052418">
    <property type="entry name" value="Apolipoprotein_B"/>
</dbReference>
<dbReference type="PANTHER" id="PTHR13769">
    <property type="entry name" value="APOLIPOPROTEIN B"/>
    <property type="match status" value="1"/>
</dbReference>
<proteinExistence type="predicted"/>
<dbReference type="Gene3D" id="2.30.230.10">
    <property type="entry name" value="Lipovitellin, beta-sheet shell regions, chain A"/>
    <property type="match status" value="1"/>
</dbReference>
<keyword evidence="6" id="KW-0162">Chylomicron</keyword>
<dbReference type="Pfam" id="PF01347">
    <property type="entry name" value="Vitellogenin_N"/>
    <property type="match status" value="1"/>
</dbReference>
<keyword evidence="21" id="KW-1185">Reference proteome</keyword>
<keyword evidence="16" id="KW-0753">Steroid metabolism</keyword>
<dbReference type="GO" id="GO:0042953">
    <property type="term" value="P:lipoprotein transport"/>
    <property type="evidence" value="ECO:0007669"/>
    <property type="project" value="TreeGrafter"/>
</dbReference>
<keyword evidence="9" id="KW-0358">Heparin-binding</keyword>
<dbReference type="GO" id="GO:0005811">
    <property type="term" value="C:lipid droplet"/>
    <property type="evidence" value="ECO:0007669"/>
    <property type="project" value="UniProtKB-SubCell"/>
</dbReference>
<evidence type="ECO:0000256" key="3">
    <source>
        <dbReference type="ARBA" id="ARBA00004613"/>
    </source>
</evidence>
<dbReference type="Gene3D" id="1.25.10.20">
    <property type="entry name" value="Vitellinogen, superhelical"/>
    <property type="match status" value="1"/>
</dbReference>
<dbReference type="SMART" id="SM00638">
    <property type="entry name" value="LPD_N"/>
    <property type="match status" value="1"/>
</dbReference>
<gene>
    <name evidence="20" type="primary">APOB</name>
</gene>
<dbReference type="SUPFAM" id="SSF56968">
    <property type="entry name" value="Lipovitellin-phosvitin complex, beta-sheet shell regions"/>
    <property type="match status" value="2"/>
</dbReference>
<evidence type="ECO:0000256" key="4">
    <source>
        <dbReference type="ARBA" id="ARBA00022448"/>
    </source>
</evidence>
<keyword evidence="13" id="KW-0445">Lipid transport</keyword>
<dbReference type="Proteomes" id="UP000694521">
    <property type="component" value="Unplaced"/>
</dbReference>
<accession>A0A8B9DHF3</accession>
<keyword evidence="12" id="KW-0732">Signal</keyword>
<reference evidence="20" key="2">
    <citation type="submission" date="2025-09" db="UniProtKB">
        <authorList>
            <consortium name="Ensembl"/>
        </authorList>
    </citation>
    <scope>IDENTIFICATION</scope>
</reference>
<evidence type="ECO:0000256" key="1">
    <source>
        <dbReference type="ARBA" id="ARBA00004496"/>
    </source>
</evidence>
<reference evidence="20" key="1">
    <citation type="submission" date="2025-08" db="UniProtKB">
        <authorList>
            <consortium name="Ensembl"/>
        </authorList>
    </citation>
    <scope>IDENTIFICATION</scope>
</reference>
<dbReference type="GO" id="GO:0050750">
    <property type="term" value="F:low-density lipoprotein particle receptor binding"/>
    <property type="evidence" value="ECO:0007669"/>
    <property type="project" value="TreeGrafter"/>
</dbReference>
<dbReference type="GO" id="GO:0034359">
    <property type="term" value="C:mature chylomicron"/>
    <property type="evidence" value="ECO:0007669"/>
    <property type="project" value="TreeGrafter"/>
</dbReference>
<dbReference type="AlphaFoldDB" id="A0A8B9DHF3"/>
<dbReference type="InterPro" id="IPR015816">
    <property type="entry name" value="Vitellinogen_b-sht_N"/>
</dbReference>
<evidence type="ECO:0000313" key="21">
    <source>
        <dbReference type="Proteomes" id="UP000694521"/>
    </source>
</evidence>
<evidence type="ECO:0000256" key="14">
    <source>
        <dbReference type="ARBA" id="ARBA00023098"/>
    </source>
</evidence>
<keyword evidence="17" id="KW-0850">VLDL</keyword>
<keyword evidence="5" id="KW-0963">Cytoplasm</keyword>
<comment type="caution">
    <text evidence="18">Lacks conserved residue(s) required for the propagation of feature annotation.</text>
</comment>
<keyword evidence="7" id="KW-0964">Secreted</keyword>
<keyword evidence="15" id="KW-1207">Sterol metabolism</keyword>
<evidence type="ECO:0000259" key="19">
    <source>
        <dbReference type="PROSITE" id="PS51211"/>
    </source>
</evidence>
<evidence type="ECO:0000313" key="20">
    <source>
        <dbReference type="Ensembl" id="ENSACDP00005005371.1"/>
    </source>
</evidence>
<dbReference type="FunFam" id="2.30.230.10:FF:000003">
    <property type="entry name" value="Apolipoprotein B"/>
    <property type="match status" value="1"/>
</dbReference>
<keyword evidence="11" id="KW-0427">LDL</keyword>
<dbReference type="Pfam" id="PF09172">
    <property type="entry name" value="Vit_open_b-sht"/>
    <property type="match status" value="1"/>
</dbReference>
<keyword evidence="14" id="KW-0443">Lipid metabolism</keyword>
<keyword evidence="4" id="KW-0813">Transport</keyword>
<protein>
    <submittedName>
        <fullName evidence="20">Apolipoprotein B</fullName>
    </submittedName>
</protein>
<evidence type="ECO:0000256" key="7">
    <source>
        <dbReference type="ARBA" id="ARBA00022525"/>
    </source>
</evidence>
<evidence type="ECO:0000256" key="17">
    <source>
        <dbReference type="ARBA" id="ARBA00023313"/>
    </source>
</evidence>
<dbReference type="GO" id="GO:0034362">
    <property type="term" value="C:low-density lipoprotein particle"/>
    <property type="evidence" value="ECO:0007669"/>
    <property type="project" value="UniProtKB-KW"/>
</dbReference>
<dbReference type="GO" id="GO:0005737">
    <property type="term" value="C:cytoplasm"/>
    <property type="evidence" value="ECO:0007669"/>
    <property type="project" value="UniProtKB-SubCell"/>
</dbReference>
<evidence type="ECO:0000256" key="10">
    <source>
        <dbReference type="ARBA" id="ARBA00022677"/>
    </source>
</evidence>
<dbReference type="GO" id="GO:0120020">
    <property type="term" value="F:cholesterol transfer activity"/>
    <property type="evidence" value="ECO:0007669"/>
    <property type="project" value="TreeGrafter"/>
</dbReference>
<feature type="disulfide bond" evidence="18">
    <location>
        <begin position="131"/>
        <end position="157"/>
    </location>
</feature>
<organism evidence="20 21">
    <name type="scientific">Anser cygnoides</name>
    <name type="common">Swan goose</name>
    <dbReference type="NCBI Taxonomy" id="8845"/>
    <lineage>
        <taxon>Eukaryota</taxon>
        <taxon>Metazoa</taxon>
        <taxon>Chordata</taxon>
        <taxon>Craniata</taxon>
        <taxon>Vertebrata</taxon>
        <taxon>Euteleostomi</taxon>
        <taxon>Archelosauria</taxon>
        <taxon>Archosauria</taxon>
        <taxon>Dinosauria</taxon>
        <taxon>Saurischia</taxon>
        <taxon>Theropoda</taxon>
        <taxon>Coelurosauria</taxon>
        <taxon>Aves</taxon>
        <taxon>Neognathae</taxon>
        <taxon>Galloanserae</taxon>
        <taxon>Anseriformes</taxon>
        <taxon>Anatidae</taxon>
        <taxon>Anserinae</taxon>
        <taxon>Anser</taxon>
    </lineage>
</organism>
<dbReference type="InterPro" id="IPR015819">
    <property type="entry name" value="Lipid_transp_b-sht_shell"/>
</dbReference>
<keyword evidence="18" id="KW-1015">Disulfide bond</keyword>
<dbReference type="GO" id="GO:0008203">
    <property type="term" value="P:cholesterol metabolic process"/>
    <property type="evidence" value="ECO:0007669"/>
    <property type="project" value="UniProtKB-KW"/>
</dbReference>